<dbReference type="Pfam" id="PF05729">
    <property type="entry name" value="NACHT"/>
    <property type="match status" value="1"/>
</dbReference>
<proteinExistence type="predicted"/>
<organism evidence="3 4">
    <name type="scientific">Streptomyces luteosporeus</name>
    <dbReference type="NCBI Taxonomy" id="173856"/>
    <lineage>
        <taxon>Bacteria</taxon>
        <taxon>Bacillati</taxon>
        <taxon>Actinomycetota</taxon>
        <taxon>Actinomycetes</taxon>
        <taxon>Kitasatosporales</taxon>
        <taxon>Streptomycetaceae</taxon>
        <taxon>Streptomyces</taxon>
    </lineage>
</organism>
<sequence>MRYFVLVVLGAAGALAMAQRFHLGTAETVVSVLLSLASVYIAWAAFRADRAEATAVELSAIAGQLAEAVKNQWDDEAAERRVNAPYPLPVAWHAATDDLAEPWQSLTDLACAWPGGPPGDPALWPRHAAGLSGRGADIGEVFAERVPTRRLILLGEPGAGKSVLLIRLLQDLIARRTEHAPVPVLFALASWDPHQPFKSWMAEQLRRMYPGLRAAAPHSAIPATNAASRRADLAEALLHAGRILPLLDGLDELPPALHATALNALNRALPADHPLVLASRAAPYRAVLQHPATPVRLNGAAVIQLRPVAPNTATAYLRRDAGGPHTTAARRWDAVIAHLGTPSPVGQALSTPLGLFLARTIYNPRPHSSPNRATPHPPRWTTEQAHRSLIFLARFLQNQQAGSPDLAWWKLPHAVSPHLRRLTSTITFGIVSGYTLGVAVGLDGGPMPRLVIGIAGGLAIGSLAGFLVNPAPGTRLRWSPRRTTAGFLSGLCGGFVIGYENGVKNGLAEAFSNGLGNGLTFAVLTGIAFGLKAEVPDLATITGPVTLLSSDRRAFIATTLVGGLAGVLAGSLAVTIGGLEVGLLAAAVDTGTLGLACGLGVGLTQTARPHRTRQPARPR</sequence>
<dbReference type="Proteomes" id="UP001500886">
    <property type="component" value="Unassembled WGS sequence"/>
</dbReference>
<dbReference type="InterPro" id="IPR007111">
    <property type="entry name" value="NACHT_NTPase"/>
</dbReference>
<feature type="transmembrane region" description="Helical" evidence="1">
    <location>
        <begin position="28"/>
        <end position="46"/>
    </location>
</feature>
<dbReference type="Gene3D" id="3.40.50.300">
    <property type="entry name" value="P-loop containing nucleotide triphosphate hydrolases"/>
    <property type="match status" value="1"/>
</dbReference>
<name>A0ABP6G2M1_9ACTN</name>
<protein>
    <recommendedName>
        <fullName evidence="2">NACHT domain-containing protein</fullName>
    </recommendedName>
</protein>
<dbReference type="EMBL" id="BAAASL010000003">
    <property type="protein sequence ID" value="GAA2710346.1"/>
    <property type="molecule type" value="Genomic_DNA"/>
</dbReference>
<accession>A0ABP6G2M1</accession>
<evidence type="ECO:0000313" key="3">
    <source>
        <dbReference type="EMBL" id="GAA2710346.1"/>
    </source>
</evidence>
<keyword evidence="1" id="KW-0472">Membrane</keyword>
<keyword evidence="1" id="KW-0812">Transmembrane</keyword>
<gene>
    <name evidence="3" type="ORF">GCM10010315_10060</name>
</gene>
<feature type="transmembrane region" description="Helical" evidence="1">
    <location>
        <begin position="582"/>
        <end position="603"/>
    </location>
</feature>
<reference evidence="4" key="1">
    <citation type="journal article" date="2019" name="Int. J. Syst. Evol. Microbiol.">
        <title>The Global Catalogue of Microorganisms (GCM) 10K type strain sequencing project: providing services to taxonomists for standard genome sequencing and annotation.</title>
        <authorList>
            <consortium name="The Broad Institute Genomics Platform"/>
            <consortium name="The Broad Institute Genome Sequencing Center for Infectious Disease"/>
            <person name="Wu L."/>
            <person name="Ma J."/>
        </authorList>
    </citation>
    <scope>NUCLEOTIDE SEQUENCE [LARGE SCALE GENOMIC DNA]</scope>
    <source>
        <strain evidence="4">JCM 4542</strain>
    </source>
</reference>
<feature type="transmembrane region" description="Helical" evidence="1">
    <location>
        <begin position="554"/>
        <end position="576"/>
    </location>
</feature>
<feature type="transmembrane region" description="Helical" evidence="1">
    <location>
        <begin position="450"/>
        <end position="471"/>
    </location>
</feature>
<keyword evidence="1" id="KW-1133">Transmembrane helix</keyword>
<dbReference type="PROSITE" id="PS50837">
    <property type="entry name" value="NACHT"/>
    <property type="match status" value="1"/>
</dbReference>
<keyword evidence="4" id="KW-1185">Reference proteome</keyword>
<dbReference type="SUPFAM" id="SSF52540">
    <property type="entry name" value="P-loop containing nucleoside triphosphate hydrolases"/>
    <property type="match status" value="1"/>
</dbReference>
<comment type="caution">
    <text evidence="3">The sequence shown here is derived from an EMBL/GenBank/DDBJ whole genome shotgun (WGS) entry which is preliminary data.</text>
</comment>
<evidence type="ECO:0000256" key="1">
    <source>
        <dbReference type="SAM" id="Phobius"/>
    </source>
</evidence>
<feature type="domain" description="NACHT" evidence="2">
    <location>
        <begin position="149"/>
        <end position="280"/>
    </location>
</feature>
<dbReference type="InterPro" id="IPR027417">
    <property type="entry name" value="P-loop_NTPase"/>
</dbReference>
<evidence type="ECO:0000313" key="4">
    <source>
        <dbReference type="Proteomes" id="UP001500886"/>
    </source>
</evidence>
<evidence type="ECO:0000259" key="2">
    <source>
        <dbReference type="PROSITE" id="PS50837"/>
    </source>
</evidence>